<evidence type="ECO:0000313" key="1">
    <source>
        <dbReference type="EMBL" id="CAI9544119.1"/>
    </source>
</evidence>
<evidence type="ECO:0000313" key="2">
    <source>
        <dbReference type="Proteomes" id="UP001162483"/>
    </source>
</evidence>
<protein>
    <submittedName>
        <fullName evidence="1">Uncharacterized protein</fullName>
    </submittedName>
</protein>
<keyword evidence="2" id="KW-1185">Reference proteome</keyword>
<name>A0ABN9B970_9NEOB</name>
<comment type="caution">
    <text evidence="1">The sequence shown here is derived from an EMBL/GenBank/DDBJ whole genome shotgun (WGS) entry which is preliminary data.</text>
</comment>
<organism evidence="1 2">
    <name type="scientific">Staurois parvus</name>
    <dbReference type="NCBI Taxonomy" id="386267"/>
    <lineage>
        <taxon>Eukaryota</taxon>
        <taxon>Metazoa</taxon>
        <taxon>Chordata</taxon>
        <taxon>Craniata</taxon>
        <taxon>Vertebrata</taxon>
        <taxon>Euteleostomi</taxon>
        <taxon>Amphibia</taxon>
        <taxon>Batrachia</taxon>
        <taxon>Anura</taxon>
        <taxon>Neobatrachia</taxon>
        <taxon>Ranoidea</taxon>
        <taxon>Ranidae</taxon>
        <taxon>Staurois</taxon>
    </lineage>
</organism>
<sequence length="41" mass="4236">MIPYCPGAPLVVSPPLVLPPISAFSSVSISAAYQCPSLQPH</sequence>
<gene>
    <name evidence="1" type="ORF">SPARVUS_LOCUS2421740</name>
</gene>
<accession>A0ABN9B970</accession>
<dbReference type="Proteomes" id="UP001162483">
    <property type="component" value="Unassembled WGS sequence"/>
</dbReference>
<reference evidence="1" key="1">
    <citation type="submission" date="2023-05" db="EMBL/GenBank/DDBJ databases">
        <authorList>
            <person name="Stuckert A."/>
        </authorList>
    </citation>
    <scope>NUCLEOTIDE SEQUENCE</scope>
</reference>
<proteinExistence type="predicted"/>
<dbReference type="EMBL" id="CATNWA010002927">
    <property type="protein sequence ID" value="CAI9544119.1"/>
    <property type="molecule type" value="Genomic_DNA"/>
</dbReference>